<name>A0ABV8V381_9GAMM</name>
<dbReference type="RefSeq" id="WP_290263614.1">
    <property type="nucleotide sequence ID" value="NZ_JAUFQG010000006.1"/>
</dbReference>
<dbReference type="InterPro" id="IPR022385">
    <property type="entry name" value="Rhs_assc_core"/>
</dbReference>
<comment type="caution">
    <text evidence="4">The sequence shown here is derived from an EMBL/GenBank/DDBJ whole genome shotgun (WGS) entry which is preliminary data.</text>
</comment>
<proteinExistence type="predicted"/>
<evidence type="ECO:0000256" key="1">
    <source>
        <dbReference type="ARBA" id="ARBA00022737"/>
    </source>
</evidence>
<dbReference type="InterPro" id="IPR006530">
    <property type="entry name" value="YD"/>
</dbReference>
<feature type="domain" description="Teneurin-like YD-shell" evidence="3">
    <location>
        <begin position="711"/>
        <end position="849"/>
    </location>
</feature>
<organism evidence="4 5">
    <name type="scientific">Simiduia curdlanivorans</name>
    <dbReference type="NCBI Taxonomy" id="1492769"/>
    <lineage>
        <taxon>Bacteria</taxon>
        <taxon>Pseudomonadati</taxon>
        <taxon>Pseudomonadota</taxon>
        <taxon>Gammaproteobacteria</taxon>
        <taxon>Cellvibrionales</taxon>
        <taxon>Cellvibrionaceae</taxon>
        <taxon>Simiduia</taxon>
    </lineage>
</organism>
<dbReference type="PANTHER" id="PTHR32305:SF15">
    <property type="entry name" value="PROTEIN RHSA-RELATED"/>
    <property type="match status" value="1"/>
</dbReference>
<dbReference type="Gene3D" id="2.180.10.10">
    <property type="entry name" value="RHS repeat-associated core"/>
    <property type="match status" value="4"/>
</dbReference>
<feature type="domain" description="Teneurin-like YD-shell" evidence="3">
    <location>
        <begin position="988"/>
        <end position="1282"/>
    </location>
</feature>
<evidence type="ECO:0000313" key="5">
    <source>
        <dbReference type="Proteomes" id="UP001595840"/>
    </source>
</evidence>
<keyword evidence="1" id="KW-0677">Repeat</keyword>
<reference evidence="5" key="1">
    <citation type="journal article" date="2019" name="Int. J. Syst. Evol. Microbiol.">
        <title>The Global Catalogue of Microorganisms (GCM) 10K type strain sequencing project: providing services to taxonomists for standard genome sequencing and annotation.</title>
        <authorList>
            <consortium name="The Broad Institute Genomics Platform"/>
            <consortium name="The Broad Institute Genome Sequencing Center for Infectious Disease"/>
            <person name="Wu L."/>
            <person name="Ma J."/>
        </authorList>
    </citation>
    <scope>NUCLEOTIDE SEQUENCE [LARGE SCALE GENOMIC DNA]</scope>
    <source>
        <strain evidence="5">CECT 8570</strain>
    </source>
</reference>
<feature type="chain" id="PRO_5045220061" evidence="2">
    <location>
        <begin position="41"/>
        <end position="1419"/>
    </location>
</feature>
<dbReference type="EMBL" id="JBHSCX010000004">
    <property type="protein sequence ID" value="MFC4361710.1"/>
    <property type="molecule type" value="Genomic_DNA"/>
</dbReference>
<evidence type="ECO:0000313" key="4">
    <source>
        <dbReference type="EMBL" id="MFC4361710.1"/>
    </source>
</evidence>
<dbReference type="PRINTS" id="PR00394">
    <property type="entry name" value="RHSPROTEIN"/>
</dbReference>
<gene>
    <name evidence="4" type="ORF">ACFOX3_05305</name>
</gene>
<keyword evidence="5" id="KW-1185">Reference proteome</keyword>
<dbReference type="Pfam" id="PF05593">
    <property type="entry name" value="RHS_repeat"/>
    <property type="match status" value="2"/>
</dbReference>
<keyword evidence="2" id="KW-0732">Signal</keyword>
<dbReference type="PANTHER" id="PTHR32305">
    <property type="match status" value="1"/>
</dbReference>
<dbReference type="InterPro" id="IPR056823">
    <property type="entry name" value="TEN-like_YD-shell"/>
</dbReference>
<feature type="domain" description="Teneurin-like YD-shell" evidence="3">
    <location>
        <begin position="447"/>
        <end position="625"/>
    </location>
</feature>
<dbReference type="InterPro" id="IPR050708">
    <property type="entry name" value="T6SS_VgrG/RHS"/>
</dbReference>
<accession>A0ABV8V381</accession>
<dbReference type="Pfam" id="PF25023">
    <property type="entry name" value="TEN_YD-shell"/>
    <property type="match status" value="3"/>
</dbReference>
<evidence type="ECO:0000259" key="3">
    <source>
        <dbReference type="Pfam" id="PF25023"/>
    </source>
</evidence>
<feature type="signal peptide" evidence="2">
    <location>
        <begin position="1"/>
        <end position="40"/>
    </location>
</feature>
<dbReference type="InterPro" id="IPR031325">
    <property type="entry name" value="RHS_repeat"/>
</dbReference>
<dbReference type="NCBIfam" id="TIGR03696">
    <property type="entry name" value="Rhs_assc_core"/>
    <property type="match status" value="1"/>
</dbReference>
<dbReference type="Proteomes" id="UP001595840">
    <property type="component" value="Unassembled WGS sequence"/>
</dbReference>
<evidence type="ECO:0000256" key="2">
    <source>
        <dbReference type="SAM" id="SignalP"/>
    </source>
</evidence>
<protein>
    <submittedName>
        <fullName evidence="4">RHS repeat domain-containing protein</fullName>
    </submittedName>
</protein>
<sequence>MINTMKKFLATTFTNAVSQLMPRLVLTGCISLLGASSAWAMPAIVQDNRAPDVVTGSNREDFQDMHVKSPAGELRVTRRWVHDHWEWNSRWRDLKFFGKAQDVLTYLKTGEYADASKIEKVISAGSGSVSGGGGVALLRSSYLILHADELFIPAGLSNWDNQLKYSISLGDTGYVWRDRQGNSAQYDKDGRITSYSDRNGVVTTVVRNAAQDIINVQDGQGNTLITYHWQQDPNTVGLTDADGAAIEPRNRITHIEDRDGRTVTYSYDDTRGGLLTSATDTRGKVWTYNYSASNQFTGQTDPLGKETKYGFGAKNTLKSRFNADGVGSSYSTGYDSEQELFYVTKRDGAGTVTETWYNGYGLPERRDIQGETQFTAEYVLSQDIDHFTQFGRGKGTSAATANYTPTLKATSGASSSSGGGGSVTINQAGPNYVVYGIHTDARGNKTKTTYDMWQNPLKVEYADGSKTSTSFNTHFSVPKQYTDERGIITEYTYDDKGNLLALTEAKGLPEQRITRYEYTPEGYLSKLISGESSLGNTPLAVTQWYYDSFGNVAKVIDPLEHETLYGDYNALGQWRTMTDANGKIWTRSYDAAGNLLADLNPAGRGTLYSYNDAGHLTKITLASGKFFTLTHNAAGLPLSVTDNAGNAQVLTYDKANRVTTVTDPNSSKMQLVFDDQGRLKTQIDGEQNATEFSYETQLLKTVQTPGFSTSSEYDKRQRPVQQTQVANGKSQLRKTQFDLAGNPKAWLDANNKLSETLYDNLGRIKTSIDANLGRTEFDYDARDNLIKVTDPEGRITQYTYTLRDELESETKHNFIGTDIKRSYSYDANGNLITAITPNKEKQVYSYDDQNRLVKREVFAQQDLSQPVKVIAYHFNAKDQYTGYSQQAGADTEHATADIQALSETYTYTALDQIATVSVNLGAFSKTYSYTYHPNGLKKTYTNPEGITYTYQYNGNNQLVSVAIPGEGQMAWTNFQWLAPQTVVLPGGIKINSVYDGLLRLEERQLIDAAENAIAKANYSFDGENNITAIKTEHGDYNYGYDDLYRLTSADYPSTSPYADESFEYDGVGNRLKRIVNGETSESSINEHNQLMSITGADAATFTYNNNGHTVQEVRAGVTTHFTYNAEERLIAVSKNGTEVGRYVLNPYGQRIQKITATGTTYFLYNDNGMAGEYSATGALIKEYHFNPQSPWMTEPLFQRTADNQVYYYQNDHLGSPQKMFDKSGAVAWEARWSAFGEVSVLGGNVAENALRFPGQYADPESGLYQNYFRDYSSGLGRYLESDPIGLLGGVNTFGYSYGNPINLSDFDGKHPAAIVIVVARIAIVGWKKYKDYKKYKKHMIRTCNLIYKAYKAAQLANGLKGSSCEFRRDNAKKEWEGRKLYIQLNCDSHIPTKVDHPKAARQAKQKYDNLNKKCPDCNG</sequence>
<dbReference type="NCBIfam" id="TIGR01643">
    <property type="entry name" value="YD_repeat_2x"/>
    <property type="match status" value="7"/>
</dbReference>